<protein>
    <submittedName>
        <fullName evidence="2">Embigin isoform X1</fullName>
    </submittedName>
</protein>
<sequence>MAAVRRGCPCGPASPQSSSTTLQADMAKYMAKTVLLLLFCQGIHADTTTSPESDPVVTTRKAAPKGQGQVIIEELAILTPQYIELLCNLTDIPNNPPYMTGYWTKDGKEIENSEETINRNNAQYILKKTFSIQARDLGNYSCVFRENDARVTFVLQVPVMKDKRDKPVVSYIGDSVVLVCKLKHMPNTWNWYKANNTEKELINVTADPLKYKILLNGNETKLTVLNLTEAQSGKYICSAEFDIKASESQVELKVLSYTEPLKPFVAIVAEVLLLVTLICLWEKCSKPKHSSSTADDVYSEQTSKLTHDESNGVENNTTRQRKLEH</sequence>
<accession>A0AC58JGY7</accession>
<dbReference type="RefSeq" id="XP_073805745.1">
    <property type="nucleotide sequence ID" value="XM_073949644.1"/>
</dbReference>
<organism evidence="1 2">
    <name type="scientific">Danio rerio</name>
    <name type="common">Zebrafish</name>
    <name type="synonym">Brachydanio rerio</name>
    <dbReference type="NCBI Taxonomy" id="7955"/>
    <lineage>
        <taxon>Eukaryota</taxon>
        <taxon>Metazoa</taxon>
        <taxon>Chordata</taxon>
        <taxon>Craniata</taxon>
        <taxon>Vertebrata</taxon>
        <taxon>Euteleostomi</taxon>
        <taxon>Actinopterygii</taxon>
        <taxon>Neopterygii</taxon>
        <taxon>Teleostei</taxon>
        <taxon>Ostariophysi</taxon>
        <taxon>Cypriniformes</taxon>
        <taxon>Danionidae</taxon>
        <taxon>Danioninae</taxon>
        <taxon>Danio</taxon>
    </lineage>
</organism>
<reference evidence="2" key="1">
    <citation type="submission" date="2025-08" db="UniProtKB">
        <authorList>
            <consortium name="RefSeq"/>
        </authorList>
    </citation>
    <scope>IDENTIFICATION</scope>
    <source>
        <strain evidence="2">Tuebingen</strain>
        <tissue evidence="2">Fibroblasts and whole tissue</tissue>
    </source>
</reference>
<evidence type="ECO:0000313" key="2">
    <source>
        <dbReference type="RefSeq" id="XP_073805745.1"/>
    </source>
</evidence>
<gene>
    <name evidence="2" type="primary">emb</name>
    <name evidence="2" type="synonym">si:ch211-261c8.5</name>
</gene>
<evidence type="ECO:0000313" key="1">
    <source>
        <dbReference type="Proteomes" id="UP000000437"/>
    </source>
</evidence>
<dbReference type="Proteomes" id="UP000000437">
    <property type="component" value="Chromosome 5"/>
</dbReference>
<proteinExistence type="predicted"/>
<name>A0AC58JGY7_DANRE</name>
<keyword evidence="1" id="KW-1185">Reference proteome</keyword>